<feature type="domain" description="Glycosyl hydrolases family 2 sugar binding" evidence="4">
    <location>
        <begin position="105"/>
        <end position="278"/>
    </location>
</feature>
<organism evidence="5 6">
    <name type="scientific">Streptomyces cellulosae</name>
    <dbReference type="NCBI Taxonomy" id="1968"/>
    <lineage>
        <taxon>Bacteria</taxon>
        <taxon>Bacillati</taxon>
        <taxon>Actinomycetota</taxon>
        <taxon>Actinomycetes</taxon>
        <taxon>Kitasatosporales</taxon>
        <taxon>Streptomycetaceae</taxon>
        <taxon>Streptomyces</taxon>
    </lineage>
</organism>
<dbReference type="Pfam" id="PF02836">
    <property type="entry name" value="Glyco_hydro_2_C"/>
    <property type="match status" value="1"/>
</dbReference>
<evidence type="ECO:0000259" key="4">
    <source>
        <dbReference type="Pfam" id="PF02837"/>
    </source>
</evidence>
<dbReference type="InterPro" id="IPR017853">
    <property type="entry name" value="GH"/>
</dbReference>
<dbReference type="GO" id="GO:0016787">
    <property type="term" value="F:hydrolase activity"/>
    <property type="evidence" value="ECO:0007669"/>
    <property type="project" value="UniProtKB-KW"/>
</dbReference>
<dbReference type="SUPFAM" id="SSF51445">
    <property type="entry name" value="(Trans)glycosidases"/>
    <property type="match status" value="1"/>
</dbReference>
<evidence type="ECO:0000313" key="5">
    <source>
        <dbReference type="EMBL" id="MFI5673394.1"/>
    </source>
</evidence>
<dbReference type="RefSeq" id="WP_398654417.1">
    <property type="nucleotide sequence ID" value="NZ_JBITDC010000001.1"/>
</dbReference>
<feature type="domain" description="Glycoside hydrolase family 2 catalytic" evidence="3">
    <location>
        <begin position="393"/>
        <end position="659"/>
    </location>
</feature>
<dbReference type="EMBL" id="JBITDC010000001">
    <property type="protein sequence ID" value="MFI5673394.1"/>
    <property type="molecule type" value="Genomic_DNA"/>
</dbReference>
<dbReference type="InterPro" id="IPR008979">
    <property type="entry name" value="Galactose-bd-like_sf"/>
</dbReference>
<dbReference type="PRINTS" id="PR00132">
    <property type="entry name" value="GLHYDRLASE2"/>
</dbReference>
<keyword evidence="5" id="KW-0378">Hydrolase</keyword>
<dbReference type="InterPro" id="IPR051913">
    <property type="entry name" value="GH2_Domain-Containing"/>
</dbReference>
<dbReference type="InterPro" id="IPR006101">
    <property type="entry name" value="Glyco_hydro_2"/>
</dbReference>
<dbReference type="PANTHER" id="PTHR42732:SF1">
    <property type="entry name" value="BETA-MANNOSIDASE"/>
    <property type="match status" value="1"/>
</dbReference>
<dbReference type="InterPro" id="IPR006311">
    <property type="entry name" value="TAT_signal"/>
</dbReference>
<evidence type="ECO:0000256" key="1">
    <source>
        <dbReference type="ARBA" id="ARBA00007401"/>
    </source>
</evidence>
<evidence type="ECO:0000256" key="2">
    <source>
        <dbReference type="SAM" id="MobiDB-lite"/>
    </source>
</evidence>
<comment type="similarity">
    <text evidence="1">Belongs to the glycosyl hydrolase 2 family.</text>
</comment>
<sequence>MTDRTHPSEQAPAAPGRPSRRAVVAALGATAGFVALPAWPDKAWAADGAATTASDGPVLDTHPDTEPSGTHVRDVGGTNVVFQYGAVLPAFDGWRTHEPTREYLSLDKWWRFQFDPHGRGLGEGWQSPRHDDSAWDVLDVPAAWDLLNTPGFATETATFGTGTAFADGYAWYRTTVDVPASWRARHVRLAFLAAGYSAEVWLDGIHLGKHEGANSPFALPAAGALRPGRRQTIAVRVFRRASYADYTDPTPLPVTDDHEIPYKPVDYWPYAGLTRSAWIEAVPQVTIAKLLTAGMRGKLEARALVENHGATDFHGYLTLDPGRGSGGRPAVVEARIAAGSVGVVPVSVAVPRAPRWAPGSPHTLTARATLSAAKPGGPRVDTLSAVYGMRDLSVADAQLRLNGRPLFLKGLNWHEETAAHGRAMTPAEYDRELGHITALGANFIRNCVYNRHPYVYDWADEHGVLVMDDIDTMWLNTAQEKLQTEHYGLARALALTMAWNQHNHPSVILWGLQNESEIDTEGAPVYRAWLADLKAAVKAVDLTARPVTWASNTSNDPAFDIADVIGFNEYFGYFYGKDADLGPTLDAVHAKYPDKPILITENGTWSEAGNHGSNSTQGTEEWQADSFTAHWTQVAERSEFVAGFTYWVLKDYKQRAGYNQDHNGISVMGLLTFAEERPKLVYDTFRKADSPRGI</sequence>
<name>A0ABW7XTK9_STRCE</name>
<evidence type="ECO:0000259" key="3">
    <source>
        <dbReference type="Pfam" id="PF02836"/>
    </source>
</evidence>
<dbReference type="PANTHER" id="PTHR42732">
    <property type="entry name" value="BETA-GALACTOSIDASE"/>
    <property type="match status" value="1"/>
</dbReference>
<keyword evidence="6" id="KW-1185">Reference proteome</keyword>
<dbReference type="PROSITE" id="PS51318">
    <property type="entry name" value="TAT"/>
    <property type="match status" value="1"/>
</dbReference>
<accession>A0ABW7XTK9</accession>
<dbReference type="Proteomes" id="UP001612415">
    <property type="component" value="Unassembled WGS sequence"/>
</dbReference>
<dbReference type="Gene3D" id="3.20.20.80">
    <property type="entry name" value="Glycosidases"/>
    <property type="match status" value="1"/>
</dbReference>
<dbReference type="InterPro" id="IPR006104">
    <property type="entry name" value="Glyco_hydro_2_N"/>
</dbReference>
<dbReference type="Pfam" id="PF02837">
    <property type="entry name" value="Glyco_hydro_2_N"/>
    <property type="match status" value="1"/>
</dbReference>
<gene>
    <name evidence="5" type="ORF">ACIA8P_01775</name>
</gene>
<evidence type="ECO:0000313" key="6">
    <source>
        <dbReference type="Proteomes" id="UP001612415"/>
    </source>
</evidence>
<comment type="caution">
    <text evidence="5">The sequence shown here is derived from an EMBL/GenBank/DDBJ whole genome shotgun (WGS) entry which is preliminary data.</text>
</comment>
<proteinExistence type="inferred from homology"/>
<dbReference type="SUPFAM" id="SSF49785">
    <property type="entry name" value="Galactose-binding domain-like"/>
    <property type="match status" value="1"/>
</dbReference>
<dbReference type="InterPro" id="IPR006103">
    <property type="entry name" value="Glyco_hydro_2_cat"/>
</dbReference>
<dbReference type="Gene3D" id="2.60.120.260">
    <property type="entry name" value="Galactose-binding domain-like"/>
    <property type="match status" value="1"/>
</dbReference>
<feature type="region of interest" description="Disordered" evidence="2">
    <location>
        <begin position="51"/>
        <end position="74"/>
    </location>
</feature>
<reference evidence="5 6" key="1">
    <citation type="submission" date="2024-10" db="EMBL/GenBank/DDBJ databases">
        <title>The Natural Products Discovery Center: Release of the First 8490 Sequenced Strains for Exploring Actinobacteria Biosynthetic Diversity.</title>
        <authorList>
            <person name="Kalkreuter E."/>
            <person name="Kautsar S.A."/>
            <person name="Yang D."/>
            <person name="Bader C.D."/>
            <person name="Teijaro C.N."/>
            <person name="Fluegel L."/>
            <person name="Davis C.M."/>
            <person name="Simpson J.R."/>
            <person name="Lauterbach L."/>
            <person name="Steele A.D."/>
            <person name="Gui C."/>
            <person name="Meng S."/>
            <person name="Li G."/>
            <person name="Viehrig K."/>
            <person name="Ye F."/>
            <person name="Su P."/>
            <person name="Kiefer A.F."/>
            <person name="Nichols A."/>
            <person name="Cepeda A.J."/>
            <person name="Yan W."/>
            <person name="Fan B."/>
            <person name="Jiang Y."/>
            <person name="Adhikari A."/>
            <person name="Zheng C.-J."/>
            <person name="Schuster L."/>
            <person name="Cowan T.M."/>
            <person name="Smanski M.J."/>
            <person name="Chevrette M.G."/>
            <person name="De Carvalho L.P.S."/>
            <person name="Shen B."/>
        </authorList>
    </citation>
    <scope>NUCLEOTIDE SEQUENCE [LARGE SCALE GENOMIC DNA]</scope>
    <source>
        <strain evidence="5 6">NPDC051599</strain>
    </source>
</reference>
<protein>
    <submittedName>
        <fullName evidence="5">Glycoside hydrolase family 2 protein</fullName>
    </submittedName>
</protein>